<proteinExistence type="predicted"/>
<protein>
    <recommendedName>
        <fullName evidence="3">Fungal N-terminal domain-containing protein</fullName>
    </recommendedName>
</protein>
<dbReference type="AlphaFoldDB" id="A0A9N9Y1W6"/>
<dbReference type="OrthoDB" id="538223at2759"/>
<dbReference type="EMBL" id="CABFNO020001453">
    <property type="protein sequence ID" value="CAG9988698.1"/>
    <property type="molecule type" value="Genomic_DNA"/>
</dbReference>
<reference evidence="1" key="1">
    <citation type="submission" date="2021-10" db="EMBL/GenBank/DDBJ databases">
        <authorList>
            <person name="Piombo E."/>
        </authorList>
    </citation>
    <scope>NUCLEOTIDE SEQUENCE</scope>
</reference>
<comment type="caution">
    <text evidence="1">The sequence shown here is derived from an EMBL/GenBank/DDBJ whole genome shotgun (WGS) entry which is preliminary data.</text>
</comment>
<keyword evidence="2" id="KW-1185">Reference proteome</keyword>
<name>A0A9N9Y1W6_9HYPO</name>
<evidence type="ECO:0000313" key="2">
    <source>
        <dbReference type="Proteomes" id="UP000754883"/>
    </source>
</evidence>
<accession>A0A9N9Y1W6</accession>
<organism evidence="1 2">
    <name type="scientific">Clonostachys byssicola</name>
    <dbReference type="NCBI Taxonomy" id="160290"/>
    <lineage>
        <taxon>Eukaryota</taxon>
        <taxon>Fungi</taxon>
        <taxon>Dikarya</taxon>
        <taxon>Ascomycota</taxon>
        <taxon>Pezizomycotina</taxon>
        <taxon>Sordariomycetes</taxon>
        <taxon>Hypocreomycetidae</taxon>
        <taxon>Hypocreales</taxon>
        <taxon>Bionectriaceae</taxon>
        <taxon>Clonostachys</taxon>
    </lineage>
</organism>
<dbReference type="Proteomes" id="UP000754883">
    <property type="component" value="Unassembled WGS sequence"/>
</dbReference>
<sequence>MEGIGVAANLVAVVDITAKIAAQCYDYAKKVYSAKADIDRVQKEIIALTGIAKSVQGLLSGPNGDRLATSHPLQTAIGDALDLLRTVDEKMALKKGQKTMSRLGLRALKWPFKKSEIKVIIGDLRNCGQNINSALQMLGASFFFKTGEAERSTLSRFFSTIAADMVIKIPEFGTAVKEALDKDADFRRRAPGQ</sequence>
<evidence type="ECO:0008006" key="3">
    <source>
        <dbReference type="Google" id="ProtNLM"/>
    </source>
</evidence>
<evidence type="ECO:0000313" key="1">
    <source>
        <dbReference type="EMBL" id="CAG9988698.1"/>
    </source>
</evidence>
<gene>
    <name evidence="1" type="ORF">CBYS24578_00018400</name>
</gene>